<dbReference type="PANTHER" id="PTHR31717">
    <property type="entry name" value="ZINC FINGER PROTEIN CONSTANS-LIKE 10"/>
    <property type="match status" value="1"/>
</dbReference>
<evidence type="ECO:0000256" key="4">
    <source>
        <dbReference type="PROSITE-ProRule" id="PRU00024"/>
    </source>
</evidence>
<name>A0A9R0I207_SPIOL</name>
<dbReference type="PROSITE" id="PS50119">
    <property type="entry name" value="ZF_BBOX"/>
    <property type="match status" value="1"/>
</dbReference>
<dbReference type="SMART" id="SM00336">
    <property type="entry name" value="BBOX"/>
    <property type="match status" value="1"/>
</dbReference>
<dbReference type="GeneID" id="110781293"/>
<dbReference type="RefSeq" id="XP_021841201.1">
    <property type="nucleotide sequence ID" value="XM_021985509.2"/>
</dbReference>
<evidence type="ECO:0000313" key="7">
    <source>
        <dbReference type="Proteomes" id="UP000813463"/>
    </source>
</evidence>
<sequence length="154" mass="17091">MRVKRKCELCSNIATIFCESDQANLCYECDSKVHGANFLVSKHSRTLLCHICQSPTLWSGSGPKFGPTLSVCPGCLIERQRRDVGNNGNGGREVADEDYDDDDNDDDDDDDNDDDGDNGYEDDESDDGNDDVDEDEDDEENQVVPWSYSVSHPG</sequence>
<dbReference type="InterPro" id="IPR049808">
    <property type="entry name" value="CONSTANS-like_Bbox1"/>
</dbReference>
<dbReference type="Pfam" id="PF00643">
    <property type="entry name" value="zf-B_box"/>
    <property type="match status" value="1"/>
</dbReference>
<evidence type="ECO:0000256" key="5">
    <source>
        <dbReference type="SAM" id="MobiDB-lite"/>
    </source>
</evidence>
<keyword evidence="7" id="KW-1185">Reference proteome</keyword>
<keyword evidence="3" id="KW-0862">Zinc</keyword>
<dbReference type="Proteomes" id="UP000813463">
    <property type="component" value="Chromosome 6"/>
</dbReference>
<protein>
    <submittedName>
        <fullName evidence="8">Phosphopantothenoylcysteine decarboxylase subunit VHS3-like</fullName>
    </submittedName>
</protein>
<proteinExistence type="predicted"/>
<dbReference type="PANTHER" id="PTHR31717:SF60">
    <property type="entry name" value="B-BOX TYPE ZINC FINGER FAMILY PROTEIN"/>
    <property type="match status" value="1"/>
</dbReference>
<dbReference type="OrthoDB" id="153872at2759"/>
<reference evidence="7" key="1">
    <citation type="journal article" date="2021" name="Nat. Commun.">
        <title>Genomic analyses provide insights into spinach domestication and the genetic basis of agronomic traits.</title>
        <authorList>
            <person name="Cai X."/>
            <person name="Sun X."/>
            <person name="Xu C."/>
            <person name="Sun H."/>
            <person name="Wang X."/>
            <person name="Ge C."/>
            <person name="Zhang Z."/>
            <person name="Wang Q."/>
            <person name="Fei Z."/>
            <person name="Jiao C."/>
            <person name="Wang Q."/>
        </authorList>
    </citation>
    <scope>NUCLEOTIDE SEQUENCE [LARGE SCALE GENOMIC DNA]</scope>
    <source>
        <strain evidence="7">cv. Varoflay</strain>
    </source>
</reference>
<gene>
    <name evidence="8" type="primary">LOC110781293</name>
</gene>
<dbReference type="GO" id="GO:0008270">
    <property type="term" value="F:zinc ion binding"/>
    <property type="evidence" value="ECO:0007669"/>
    <property type="project" value="UniProtKB-KW"/>
</dbReference>
<reference evidence="8" key="2">
    <citation type="submission" date="2025-08" db="UniProtKB">
        <authorList>
            <consortium name="RefSeq"/>
        </authorList>
    </citation>
    <scope>IDENTIFICATION</scope>
    <source>
        <tissue evidence="8">Leaf</tissue>
    </source>
</reference>
<evidence type="ECO:0000256" key="2">
    <source>
        <dbReference type="ARBA" id="ARBA00022771"/>
    </source>
</evidence>
<accession>A0A9R0I207</accession>
<dbReference type="CDD" id="cd19821">
    <property type="entry name" value="Bbox1_BBX-like"/>
    <property type="match status" value="1"/>
</dbReference>
<dbReference type="AlphaFoldDB" id="A0A9R0I207"/>
<dbReference type="KEGG" id="soe:110781293"/>
<dbReference type="InterPro" id="IPR000315">
    <property type="entry name" value="Znf_B-box"/>
</dbReference>
<evidence type="ECO:0000259" key="6">
    <source>
        <dbReference type="PROSITE" id="PS50119"/>
    </source>
</evidence>
<organism evidence="7 8">
    <name type="scientific">Spinacia oleracea</name>
    <name type="common">Spinach</name>
    <dbReference type="NCBI Taxonomy" id="3562"/>
    <lineage>
        <taxon>Eukaryota</taxon>
        <taxon>Viridiplantae</taxon>
        <taxon>Streptophyta</taxon>
        <taxon>Embryophyta</taxon>
        <taxon>Tracheophyta</taxon>
        <taxon>Spermatophyta</taxon>
        <taxon>Magnoliopsida</taxon>
        <taxon>eudicotyledons</taxon>
        <taxon>Gunneridae</taxon>
        <taxon>Pentapetalae</taxon>
        <taxon>Caryophyllales</taxon>
        <taxon>Chenopodiaceae</taxon>
        <taxon>Chenopodioideae</taxon>
        <taxon>Anserineae</taxon>
        <taxon>Spinacia</taxon>
    </lineage>
</organism>
<evidence type="ECO:0000256" key="1">
    <source>
        <dbReference type="ARBA" id="ARBA00022723"/>
    </source>
</evidence>
<evidence type="ECO:0000313" key="8">
    <source>
        <dbReference type="RefSeq" id="XP_021841201.1"/>
    </source>
</evidence>
<keyword evidence="1" id="KW-0479">Metal-binding</keyword>
<feature type="domain" description="B box-type" evidence="6">
    <location>
        <begin position="2"/>
        <end position="48"/>
    </location>
</feature>
<evidence type="ECO:0000256" key="3">
    <source>
        <dbReference type="ARBA" id="ARBA00022833"/>
    </source>
</evidence>
<keyword evidence="2 4" id="KW-0863">Zinc-finger</keyword>
<feature type="compositionally biased region" description="Acidic residues" evidence="5">
    <location>
        <begin position="95"/>
        <end position="141"/>
    </location>
</feature>
<feature type="region of interest" description="Disordered" evidence="5">
    <location>
        <begin position="81"/>
        <end position="154"/>
    </location>
</feature>